<proteinExistence type="predicted"/>
<gene>
    <name evidence="1" type="ORF">SAMN05660831_00589</name>
</gene>
<dbReference type="InterPro" id="IPR024409">
    <property type="entry name" value="DUF3833"/>
</dbReference>
<keyword evidence="2" id="KW-1185">Reference proteome</keyword>
<protein>
    <recommendedName>
        <fullName evidence="3">DUF3833 domain-containing protein</fullName>
    </recommendedName>
</protein>
<dbReference type="STRING" id="1123397.SAMN05660831_00589"/>
<dbReference type="AlphaFoldDB" id="A0A1I1P4A4"/>
<dbReference type="Pfam" id="PF12915">
    <property type="entry name" value="DUF3833"/>
    <property type="match status" value="1"/>
</dbReference>
<evidence type="ECO:0000313" key="1">
    <source>
        <dbReference type="EMBL" id="SFD04659.1"/>
    </source>
</evidence>
<dbReference type="EMBL" id="FOMJ01000001">
    <property type="protein sequence ID" value="SFD04659.1"/>
    <property type="molecule type" value="Genomic_DNA"/>
</dbReference>
<dbReference type="Proteomes" id="UP000198611">
    <property type="component" value="Unassembled WGS sequence"/>
</dbReference>
<reference evidence="1 2" key="1">
    <citation type="submission" date="2016-10" db="EMBL/GenBank/DDBJ databases">
        <authorList>
            <person name="de Groot N.N."/>
        </authorList>
    </citation>
    <scope>NUCLEOTIDE SEQUENCE [LARGE SCALE GENOMIC DNA]</scope>
    <source>
        <strain evidence="1 2">HL3</strain>
    </source>
</reference>
<evidence type="ECO:0000313" key="2">
    <source>
        <dbReference type="Proteomes" id="UP000198611"/>
    </source>
</evidence>
<name>A0A1I1P4A4_9GAMM</name>
<accession>A0A1I1P4A4</accession>
<dbReference type="RefSeq" id="WP_240307986.1">
    <property type="nucleotide sequence ID" value="NZ_FOMJ01000001.1"/>
</dbReference>
<organism evidence="1 2">
    <name type="scientific">Thiohalospira halophila DSM 15071</name>
    <dbReference type="NCBI Taxonomy" id="1123397"/>
    <lineage>
        <taxon>Bacteria</taxon>
        <taxon>Pseudomonadati</taxon>
        <taxon>Pseudomonadota</taxon>
        <taxon>Gammaproteobacteria</taxon>
        <taxon>Thiohalospirales</taxon>
        <taxon>Thiohalospiraceae</taxon>
        <taxon>Thiohalospira</taxon>
    </lineage>
</organism>
<sequence length="157" mass="18389">MDINDFRDTQPELDIHDYFQGELRAWGIVENRSGVATRQFTVDMVGRLEGDTLVLEEDFEYADGETDRRVWRIRKEGEHRYVGTAGDVIGEARGEARGRAFHWEYKVDLKVGDSTYRVAFDDWMYRQEDDVVINRATITKWGFEVARVTVVFQKRDS</sequence>
<evidence type="ECO:0008006" key="3">
    <source>
        <dbReference type="Google" id="ProtNLM"/>
    </source>
</evidence>